<evidence type="ECO:0000259" key="4">
    <source>
        <dbReference type="Pfam" id="PF08501"/>
    </source>
</evidence>
<dbReference type="Gene3D" id="3.40.50.720">
    <property type="entry name" value="NAD(P)-binding Rossmann-like Domain"/>
    <property type="match status" value="1"/>
</dbReference>
<keyword evidence="3" id="KW-0057">Aromatic amino acid biosynthesis</keyword>
<comment type="pathway">
    <text evidence="1">Metabolic intermediate biosynthesis; chorismate biosynthesis; chorismate from D-erythrose 4-phosphate and phosphoenolpyruvate: step 4/7.</text>
</comment>
<evidence type="ECO:0000256" key="1">
    <source>
        <dbReference type="ARBA" id="ARBA00004871"/>
    </source>
</evidence>
<name>A0A508TCF0_9BRAD</name>
<dbReference type="Gene3D" id="3.40.50.10860">
    <property type="entry name" value="Leucine Dehydrogenase, chain A, domain 1"/>
    <property type="match status" value="1"/>
</dbReference>
<accession>A0A508TCF0</accession>
<dbReference type="OrthoDB" id="7873617at2"/>
<feature type="domain" description="Shikimate dehydrogenase substrate binding N-terminal" evidence="4">
    <location>
        <begin position="14"/>
        <end position="96"/>
    </location>
</feature>
<protein>
    <submittedName>
        <fullName evidence="5">Shikimate dehydrogenase (NADP(+))</fullName>
        <ecNumber evidence="5">1.1.1.25</ecNumber>
    </submittedName>
</protein>
<dbReference type="InterPro" id="IPR036291">
    <property type="entry name" value="NAD(P)-bd_dom_sf"/>
</dbReference>
<dbReference type="AlphaFoldDB" id="A0A508TCF0"/>
<dbReference type="Proteomes" id="UP000328092">
    <property type="component" value="Unassembled WGS sequence"/>
</dbReference>
<dbReference type="Pfam" id="PF08501">
    <property type="entry name" value="Shikimate_dh_N"/>
    <property type="match status" value="1"/>
</dbReference>
<dbReference type="InterPro" id="IPR022893">
    <property type="entry name" value="Shikimate_DH_fam"/>
</dbReference>
<dbReference type="GO" id="GO:0009423">
    <property type="term" value="P:chorismate biosynthetic process"/>
    <property type="evidence" value="ECO:0007669"/>
    <property type="project" value="TreeGrafter"/>
</dbReference>
<dbReference type="SUPFAM" id="SSF53223">
    <property type="entry name" value="Aminoacid dehydrogenase-like, N-terminal domain"/>
    <property type="match status" value="1"/>
</dbReference>
<gene>
    <name evidence="5" type="primary">aroE_1</name>
    <name evidence="5" type="ORF">CI1B_37380</name>
</gene>
<dbReference type="PANTHER" id="PTHR21089:SF1">
    <property type="entry name" value="BIFUNCTIONAL 3-DEHYDROQUINATE DEHYDRATASE_SHIKIMATE DEHYDROGENASE, CHLOROPLASTIC"/>
    <property type="match status" value="1"/>
</dbReference>
<dbReference type="GO" id="GO:0009073">
    <property type="term" value="P:aromatic amino acid family biosynthetic process"/>
    <property type="evidence" value="ECO:0007669"/>
    <property type="project" value="UniProtKB-KW"/>
</dbReference>
<comment type="caution">
    <text evidence="5">The sequence shown here is derived from an EMBL/GenBank/DDBJ whole genome shotgun (WGS) entry which is preliminary data.</text>
</comment>
<dbReference type="InterPro" id="IPR046346">
    <property type="entry name" value="Aminoacid_DH-like_N_sf"/>
</dbReference>
<dbReference type="GO" id="GO:0019632">
    <property type="term" value="P:shikimate metabolic process"/>
    <property type="evidence" value="ECO:0007669"/>
    <property type="project" value="TreeGrafter"/>
</dbReference>
<evidence type="ECO:0000256" key="3">
    <source>
        <dbReference type="ARBA" id="ARBA00023141"/>
    </source>
</evidence>
<dbReference type="RefSeq" id="WP_139861025.1">
    <property type="nucleotide sequence ID" value="NZ_CAADFC020000013.1"/>
</dbReference>
<proteinExistence type="predicted"/>
<organism evidence="5 6">
    <name type="scientific">Bradyrhizobium ivorense</name>
    <dbReference type="NCBI Taxonomy" id="2511166"/>
    <lineage>
        <taxon>Bacteria</taxon>
        <taxon>Pseudomonadati</taxon>
        <taxon>Pseudomonadota</taxon>
        <taxon>Alphaproteobacteria</taxon>
        <taxon>Hyphomicrobiales</taxon>
        <taxon>Nitrobacteraceae</taxon>
        <taxon>Bradyrhizobium</taxon>
    </lineage>
</organism>
<dbReference type="SUPFAM" id="SSF51735">
    <property type="entry name" value="NAD(P)-binding Rossmann-fold domains"/>
    <property type="match status" value="1"/>
</dbReference>
<dbReference type="GO" id="GO:0004764">
    <property type="term" value="F:shikimate 3-dehydrogenase (NADP+) activity"/>
    <property type="evidence" value="ECO:0007669"/>
    <property type="project" value="UniProtKB-EC"/>
</dbReference>
<dbReference type="GO" id="GO:0005829">
    <property type="term" value="C:cytosol"/>
    <property type="evidence" value="ECO:0007669"/>
    <property type="project" value="TreeGrafter"/>
</dbReference>
<dbReference type="PANTHER" id="PTHR21089">
    <property type="entry name" value="SHIKIMATE DEHYDROGENASE"/>
    <property type="match status" value="1"/>
</dbReference>
<keyword evidence="6" id="KW-1185">Reference proteome</keyword>
<keyword evidence="2 5" id="KW-0560">Oxidoreductase</keyword>
<sequence length="268" mass="28040">MIEQYSGATRLVVILGDPIAQVKAPGGLTREFERRSTDAVVVPMQVRPADIKSVLSAIDRIANIDGIIATIPHKFALAEHCTGLSDRSAFLGVANVARREADGWSGDMLDGEAFVDAILSAGCRLTGEPGLLVGAGGAGSAIGLSLLDRGIGRLAISDIDAGRREALMSKLDRRYGDKIVEGSSDPRGYSLVVNATPLGMSTDDPLPLDSSGLSPTIFVGDVITKPEVTPLLQRARELGCNTQTGVGMFESSVSLMADFFAPSIGASR</sequence>
<dbReference type="EMBL" id="CAADFC020000013">
    <property type="protein sequence ID" value="VIO71554.1"/>
    <property type="molecule type" value="Genomic_DNA"/>
</dbReference>
<evidence type="ECO:0000313" key="6">
    <source>
        <dbReference type="Proteomes" id="UP000328092"/>
    </source>
</evidence>
<dbReference type="EC" id="1.1.1.25" evidence="5"/>
<evidence type="ECO:0000313" key="5">
    <source>
        <dbReference type="EMBL" id="VIO71554.1"/>
    </source>
</evidence>
<evidence type="ECO:0000256" key="2">
    <source>
        <dbReference type="ARBA" id="ARBA00023002"/>
    </source>
</evidence>
<keyword evidence="3" id="KW-0028">Amino-acid biosynthesis</keyword>
<dbReference type="InterPro" id="IPR013708">
    <property type="entry name" value="Shikimate_DH-bd_N"/>
</dbReference>
<dbReference type="GO" id="GO:0050661">
    <property type="term" value="F:NADP binding"/>
    <property type="evidence" value="ECO:0007669"/>
    <property type="project" value="TreeGrafter"/>
</dbReference>
<reference evidence="5" key="1">
    <citation type="submission" date="2019-02" db="EMBL/GenBank/DDBJ databases">
        <authorList>
            <person name="Pothier F.J."/>
        </authorList>
    </citation>
    <scope>NUCLEOTIDE SEQUENCE</scope>
    <source>
        <strain evidence="5">CI-1B</strain>
    </source>
</reference>